<dbReference type="SUPFAM" id="SSF63707">
    <property type="entry name" value="Ganglioside M2 (gm2) activator"/>
    <property type="match status" value="1"/>
</dbReference>
<evidence type="ECO:0000313" key="4">
    <source>
        <dbReference type="Proteomes" id="UP001152799"/>
    </source>
</evidence>
<evidence type="ECO:0000256" key="1">
    <source>
        <dbReference type="ARBA" id="ARBA00022729"/>
    </source>
</evidence>
<protein>
    <recommendedName>
        <fullName evidence="5">MD-2-related lipid-recognition domain-containing protein</fullName>
    </recommendedName>
</protein>
<accession>A0A9N9MX62</accession>
<organism evidence="3 4">
    <name type="scientific">Ceutorhynchus assimilis</name>
    <name type="common">cabbage seed weevil</name>
    <dbReference type="NCBI Taxonomy" id="467358"/>
    <lineage>
        <taxon>Eukaryota</taxon>
        <taxon>Metazoa</taxon>
        <taxon>Ecdysozoa</taxon>
        <taxon>Arthropoda</taxon>
        <taxon>Hexapoda</taxon>
        <taxon>Insecta</taxon>
        <taxon>Pterygota</taxon>
        <taxon>Neoptera</taxon>
        <taxon>Endopterygota</taxon>
        <taxon>Coleoptera</taxon>
        <taxon>Polyphaga</taxon>
        <taxon>Cucujiformia</taxon>
        <taxon>Curculionidae</taxon>
        <taxon>Ceutorhynchinae</taxon>
        <taxon>Ceutorhynchus</taxon>
    </lineage>
</organism>
<name>A0A9N9MX62_9CUCU</name>
<keyword evidence="4" id="KW-1185">Reference proteome</keyword>
<dbReference type="Gene3D" id="2.70.220.10">
    <property type="entry name" value="Ganglioside GM2 activator"/>
    <property type="match status" value="1"/>
</dbReference>
<evidence type="ECO:0000256" key="2">
    <source>
        <dbReference type="SAM" id="SignalP"/>
    </source>
</evidence>
<reference evidence="3" key="1">
    <citation type="submission" date="2022-01" db="EMBL/GenBank/DDBJ databases">
        <authorList>
            <person name="King R."/>
        </authorList>
    </citation>
    <scope>NUCLEOTIDE SEQUENCE</scope>
</reference>
<proteinExistence type="predicted"/>
<keyword evidence="1 2" id="KW-0732">Signal</keyword>
<dbReference type="InterPro" id="IPR036846">
    <property type="entry name" value="GM2-AP_sf"/>
</dbReference>
<gene>
    <name evidence="3" type="ORF">CEUTPL_LOCUS10942</name>
</gene>
<sequence>MFHSGRVIVLFCSVSMAFGQEYTATALSIKGCPTKGPGQKYEVSLVEDSKDSKSLSATVNLDKVFNKDCTYQATVDYKTGVDYIRYTTLNGNACEVLGKVLKPAWDRLKTTVEPAVKDSCIVNPGSYSLKGFQMKKDEFDLPIAQEGEFRVSMHLYCQEEELGCVTVDILVTED</sequence>
<feature type="signal peptide" evidence="2">
    <location>
        <begin position="1"/>
        <end position="19"/>
    </location>
</feature>
<evidence type="ECO:0008006" key="5">
    <source>
        <dbReference type="Google" id="ProtNLM"/>
    </source>
</evidence>
<dbReference type="EMBL" id="OU892282">
    <property type="protein sequence ID" value="CAG9770490.1"/>
    <property type="molecule type" value="Genomic_DNA"/>
</dbReference>
<dbReference type="AlphaFoldDB" id="A0A9N9MX62"/>
<dbReference type="Proteomes" id="UP001152799">
    <property type="component" value="Chromosome 6"/>
</dbReference>
<feature type="chain" id="PRO_5040316517" description="MD-2-related lipid-recognition domain-containing protein" evidence="2">
    <location>
        <begin position="20"/>
        <end position="174"/>
    </location>
</feature>
<evidence type="ECO:0000313" key="3">
    <source>
        <dbReference type="EMBL" id="CAG9770490.1"/>
    </source>
</evidence>
<dbReference type="OrthoDB" id="6776691at2759"/>